<protein>
    <submittedName>
        <fullName evidence="4">Serine/threonine protein phosphatase</fullName>
    </submittedName>
</protein>
<dbReference type="InterPro" id="IPR029016">
    <property type="entry name" value="GAF-like_dom_sf"/>
</dbReference>
<dbReference type="CDD" id="cd16936">
    <property type="entry name" value="HATPase_RsbW-like"/>
    <property type="match status" value="1"/>
</dbReference>
<gene>
    <name evidence="4" type="ORF">CH379_13795</name>
</gene>
<dbReference type="GO" id="GO:0016791">
    <property type="term" value="F:phosphatase activity"/>
    <property type="evidence" value="ECO:0007669"/>
    <property type="project" value="TreeGrafter"/>
</dbReference>
<dbReference type="InterPro" id="IPR001932">
    <property type="entry name" value="PPM-type_phosphatase-like_dom"/>
</dbReference>
<dbReference type="InterPro" id="IPR003018">
    <property type="entry name" value="GAF"/>
</dbReference>
<dbReference type="SMART" id="SM00331">
    <property type="entry name" value="PP2C_SIG"/>
    <property type="match status" value="1"/>
</dbReference>
<dbReference type="EMBL" id="NPEF01000148">
    <property type="protein sequence ID" value="PJZ92324.1"/>
    <property type="molecule type" value="Genomic_DNA"/>
</dbReference>
<dbReference type="FunFam" id="3.60.40.10:FF:000083">
    <property type="entry name" value="Stage II sporulation protein E"/>
    <property type="match status" value="1"/>
</dbReference>
<dbReference type="SMART" id="SM00065">
    <property type="entry name" value="GAF"/>
    <property type="match status" value="1"/>
</dbReference>
<accession>A0A2N0B702</accession>
<organism evidence="4">
    <name type="scientific">Leptospira ellisii</name>
    <dbReference type="NCBI Taxonomy" id="2023197"/>
    <lineage>
        <taxon>Bacteria</taxon>
        <taxon>Pseudomonadati</taxon>
        <taxon>Spirochaetota</taxon>
        <taxon>Spirochaetia</taxon>
        <taxon>Leptospirales</taxon>
        <taxon>Leptospiraceae</taxon>
        <taxon>Leptospira</taxon>
    </lineage>
</organism>
<dbReference type="InterPro" id="IPR052016">
    <property type="entry name" value="Bact_Sigma-Reg"/>
</dbReference>
<dbReference type="PANTHER" id="PTHR43156:SF2">
    <property type="entry name" value="STAGE II SPORULATION PROTEIN E"/>
    <property type="match status" value="1"/>
</dbReference>
<feature type="domain" description="GAF" evidence="2">
    <location>
        <begin position="217"/>
        <end position="366"/>
    </location>
</feature>
<name>A0A2N0B702_9LEPT</name>
<dbReference type="Gene3D" id="3.60.40.10">
    <property type="entry name" value="PPM-type phosphatase domain"/>
    <property type="match status" value="1"/>
</dbReference>
<evidence type="ECO:0000256" key="1">
    <source>
        <dbReference type="ARBA" id="ARBA00022801"/>
    </source>
</evidence>
<dbReference type="PANTHER" id="PTHR43156">
    <property type="entry name" value="STAGE II SPORULATION PROTEIN E-RELATED"/>
    <property type="match status" value="1"/>
</dbReference>
<dbReference type="SUPFAM" id="SSF55781">
    <property type="entry name" value="GAF domain-like"/>
    <property type="match status" value="2"/>
</dbReference>
<dbReference type="AlphaFoldDB" id="A0A2N0B702"/>
<keyword evidence="1" id="KW-0378">Hydrolase</keyword>
<evidence type="ECO:0000259" key="2">
    <source>
        <dbReference type="SMART" id="SM00065"/>
    </source>
</evidence>
<evidence type="ECO:0000313" key="4">
    <source>
        <dbReference type="EMBL" id="PJZ92324.1"/>
    </source>
</evidence>
<comment type="caution">
    <text evidence="4">The sequence shown here is derived from an EMBL/GenBank/DDBJ whole genome shotgun (WGS) entry which is preliminary data.</text>
</comment>
<dbReference type="Pfam" id="PF13581">
    <property type="entry name" value="HATPase_c_2"/>
    <property type="match status" value="1"/>
</dbReference>
<dbReference type="Gene3D" id="3.30.450.40">
    <property type="match status" value="2"/>
</dbReference>
<evidence type="ECO:0000259" key="3">
    <source>
        <dbReference type="SMART" id="SM00331"/>
    </source>
</evidence>
<reference evidence="4" key="1">
    <citation type="submission" date="2017-07" db="EMBL/GenBank/DDBJ databases">
        <title>Leptospira spp. isolated from tropical soils.</title>
        <authorList>
            <person name="Thibeaux R."/>
            <person name="Iraola G."/>
            <person name="Ferres I."/>
            <person name="Bierque E."/>
            <person name="Girault D."/>
            <person name="Soupe-Gilbert M.-E."/>
            <person name="Picardeau M."/>
            <person name="Goarant C."/>
        </authorList>
    </citation>
    <scope>NUCLEOTIDE SEQUENCE [LARGE SCALE GENOMIC DNA]</scope>
    <source>
        <strain evidence="4">ATI7-C-A5</strain>
    </source>
</reference>
<dbReference type="Pfam" id="PF01590">
    <property type="entry name" value="GAF"/>
    <property type="match status" value="1"/>
</dbReference>
<dbReference type="InterPro" id="IPR036890">
    <property type="entry name" value="HATPase_C_sf"/>
</dbReference>
<sequence>MISSKKQDSLLRQSSDGKLYLEDNPGLTIVFESLLKEIIQFTSASYGVFHFRLEDGNVKSISANLPDSVYEESGVVSEFCFKTGQDINLKKGKTPSKLIAPLSQNSVCCILHVGELGDSTSENQKRIFGTIFLGRPDDAGGEFRETDFEHLRETTRIISDLLEESFISGESSLVVLSLMTTSRVALESVQIRKQTDRFDFLLTEIIRVSGLINKSLDLSQLLEAIMLSSKSVFRTEACSVLLLDDTKEYLYFHTVLGEKRDEVTKVRVPVGKGVAGMVVQDKQPMIINDAKTDPRVYREVDKVSHFVTRNIMAAPLLVEGQVIGVIEAINTIDRTFFTEDDLELFLSFSGTSALAIQKTGLLQNLETANKDLRKKVSELESLFELSKVVSSAKSQADLMKQSIPVIHGEMDSSKTGIFLINRKMGLLTSITFTSEKTIEISRTNQYQGSFIHTSIEEEKTTVKEDIQNFKFSHELDQEYLKGSYIVLPLMHQGRSSFGAITVSDRVDKLSYNHSHLRLLQTFASLIARGHETLKLQNEMISRKAMQKSLEREIEITREIQKNILPEFKSFSSNFDLGVKSVPAKEVSGDFYDFYQYQDGQYSFLVSDVSGKSLPAAIFMAMSSSVIRTLARNHDLSPEEILKQGNALIYEDSHNGMFVTTFFIHYNPAIFTLDYASAGHNDQVLIRKDGSWELIKGSGPPLGVIPSASYRGGSLIVEPGDMLILYTDGAIEEKNSKNEEFGLERMIEEVIARKHLPSERIINELFELMRNFSGAPELFDDFTVMILKFNDDYQFSRSFEASTSAIPLFREFVYETIKVRDLEESVRDDILLACDEAGTNIVMHGYENTELKNPKFECKIRFTGDWITIVLMDVGKVFRRKEVREPSIEDNLTGKRKGGFGVYLIEKLMDSVEYSSEGGKNVLVLKKNFQNKASHGNHI</sequence>
<feature type="domain" description="PPM-type phosphatase" evidence="3">
    <location>
        <begin position="571"/>
        <end position="788"/>
    </location>
</feature>
<dbReference type="InterPro" id="IPR036457">
    <property type="entry name" value="PPM-type-like_dom_sf"/>
</dbReference>
<dbReference type="SUPFAM" id="SSF81606">
    <property type="entry name" value="PP2C-like"/>
    <property type="match status" value="1"/>
</dbReference>
<dbReference type="InterPro" id="IPR003594">
    <property type="entry name" value="HATPase_dom"/>
</dbReference>
<dbReference type="OrthoDB" id="9773346at2"/>
<dbReference type="Pfam" id="PF07228">
    <property type="entry name" value="SpoIIE"/>
    <property type="match status" value="1"/>
</dbReference>
<proteinExistence type="predicted"/>
<dbReference type="Gene3D" id="3.30.565.10">
    <property type="entry name" value="Histidine kinase-like ATPase, C-terminal domain"/>
    <property type="match status" value="1"/>
</dbReference>